<protein>
    <submittedName>
        <fullName evidence="2">Alpha/beta hydrolase</fullName>
    </submittedName>
</protein>
<dbReference type="PANTHER" id="PTHR43194:SF2">
    <property type="entry name" value="PEROXISOMAL MEMBRANE PROTEIN LPX1"/>
    <property type="match status" value="1"/>
</dbReference>
<feature type="domain" description="AB hydrolase-1" evidence="1">
    <location>
        <begin position="30"/>
        <end position="238"/>
    </location>
</feature>
<proteinExistence type="predicted"/>
<evidence type="ECO:0000313" key="3">
    <source>
        <dbReference type="Proteomes" id="UP001367771"/>
    </source>
</evidence>
<accession>A0ABU8H1M8</accession>
<sequence length="258" mass="27361">MAAVPTEPQYFASFDGTRIAWRELGTGRPVILIHGYFSTAEVNWIKYGHAAKLAARGFRVIMPDLRGHGLSDRPHDVAAYPPDALMRDGMALVAHLALTDYDLGGYSLGGRTTMRMLVNGATPRRAVLAGMGLTGILTTAGRGDYFRKVLTNLGNFERGSNEWMTEAFLKTTKGDPVALLHVLETFVDTPIEAVEAVAVPTAVITGAEDDDNGSGAALAAAIPQAVFQEIPGGHMSAVAKPELGDAIAAFFAGDHAPQ</sequence>
<dbReference type="Pfam" id="PF12697">
    <property type="entry name" value="Abhydrolase_6"/>
    <property type="match status" value="1"/>
</dbReference>
<dbReference type="PRINTS" id="PR00111">
    <property type="entry name" value="ABHYDROLASE"/>
</dbReference>
<dbReference type="InterPro" id="IPR000073">
    <property type="entry name" value="AB_hydrolase_1"/>
</dbReference>
<gene>
    <name evidence="2" type="ORF">V8201_07290</name>
</gene>
<keyword evidence="2" id="KW-0378">Hydrolase</keyword>
<keyword evidence="3" id="KW-1185">Reference proteome</keyword>
<dbReference type="InterPro" id="IPR029058">
    <property type="entry name" value="AB_hydrolase_fold"/>
</dbReference>
<dbReference type="InterPro" id="IPR050228">
    <property type="entry name" value="Carboxylesterase_BioH"/>
</dbReference>
<evidence type="ECO:0000259" key="1">
    <source>
        <dbReference type="Pfam" id="PF12697"/>
    </source>
</evidence>
<dbReference type="Proteomes" id="UP001367771">
    <property type="component" value="Unassembled WGS sequence"/>
</dbReference>
<dbReference type="EMBL" id="JBBBDM010000002">
    <property type="protein sequence ID" value="MEI5686881.1"/>
    <property type="molecule type" value="Genomic_DNA"/>
</dbReference>
<evidence type="ECO:0000313" key="2">
    <source>
        <dbReference type="EMBL" id="MEI5686881.1"/>
    </source>
</evidence>
<comment type="caution">
    <text evidence="2">The sequence shown here is derived from an EMBL/GenBank/DDBJ whole genome shotgun (WGS) entry which is preliminary data.</text>
</comment>
<dbReference type="SUPFAM" id="SSF53474">
    <property type="entry name" value="alpha/beta-Hydrolases"/>
    <property type="match status" value="1"/>
</dbReference>
<reference evidence="2 3" key="1">
    <citation type="journal article" date="2013" name="Int. J. Syst. Evol. Microbiol.">
        <title>Sphingomonas kyungheensis sp. nov., a bacterium with ginsenoside-converting activity isolated from soil of a ginseng field.</title>
        <authorList>
            <person name="Son H.M."/>
            <person name="Yang J.E."/>
            <person name="Park Y."/>
            <person name="Han C.K."/>
            <person name="Kim S.G."/>
            <person name="Kook M."/>
            <person name="Yi T.H."/>
        </authorList>
    </citation>
    <scope>NUCLEOTIDE SEQUENCE [LARGE SCALE GENOMIC DNA]</scope>
    <source>
        <strain evidence="2 3">LMG 26582</strain>
    </source>
</reference>
<name>A0ABU8H1M8_9SPHN</name>
<dbReference type="RefSeq" id="WP_271300593.1">
    <property type="nucleotide sequence ID" value="NZ_JBBBDM010000002.1"/>
</dbReference>
<dbReference type="Gene3D" id="3.40.50.1820">
    <property type="entry name" value="alpha/beta hydrolase"/>
    <property type="match status" value="1"/>
</dbReference>
<dbReference type="PANTHER" id="PTHR43194">
    <property type="entry name" value="HYDROLASE ALPHA/BETA FOLD FAMILY"/>
    <property type="match status" value="1"/>
</dbReference>
<dbReference type="GO" id="GO:0016787">
    <property type="term" value="F:hydrolase activity"/>
    <property type="evidence" value="ECO:0007669"/>
    <property type="project" value="UniProtKB-KW"/>
</dbReference>
<organism evidence="2 3">
    <name type="scientific">Sphingomonas kyungheensis</name>
    <dbReference type="NCBI Taxonomy" id="1069987"/>
    <lineage>
        <taxon>Bacteria</taxon>
        <taxon>Pseudomonadati</taxon>
        <taxon>Pseudomonadota</taxon>
        <taxon>Alphaproteobacteria</taxon>
        <taxon>Sphingomonadales</taxon>
        <taxon>Sphingomonadaceae</taxon>
        <taxon>Sphingomonas</taxon>
    </lineage>
</organism>